<dbReference type="VEuPathDB" id="FungiDB:BO82DRAFT_98233"/>
<evidence type="ECO:0000256" key="1">
    <source>
        <dbReference type="ARBA" id="ARBA00004173"/>
    </source>
</evidence>
<dbReference type="OrthoDB" id="5086500at2759"/>
<accession>A0A319CQG7</accession>
<keyword evidence="6" id="KW-0472">Membrane</keyword>
<dbReference type="InterPro" id="IPR052374">
    <property type="entry name" value="SERAC1"/>
</dbReference>
<dbReference type="RefSeq" id="XP_025491223.1">
    <property type="nucleotide sequence ID" value="XM_025641723.1"/>
</dbReference>
<evidence type="ECO:0000313" key="9">
    <source>
        <dbReference type="Proteomes" id="UP000248340"/>
    </source>
</evidence>
<evidence type="ECO:0000313" key="8">
    <source>
        <dbReference type="EMBL" id="PYH81023.1"/>
    </source>
</evidence>
<feature type="compositionally biased region" description="Low complexity" evidence="7">
    <location>
        <begin position="15"/>
        <end position="25"/>
    </location>
</feature>
<proteinExistence type="predicted"/>
<protein>
    <recommendedName>
        <fullName evidence="10">DUF676 domain-containing protein</fullName>
    </recommendedName>
</protein>
<keyword evidence="9" id="KW-1185">Reference proteome</keyword>
<keyword evidence="5" id="KW-0496">Mitochondrion</keyword>
<name>A0A319CQG7_9EURO</name>
<dbReference type="GO" id="GO:0005783">
    <property type="term" value="C:endoplasmic reticulum"/>
    <property type="evidence" value="ECO:0007669"/>
    <property type="project" value="UniProtKB-SubCell"/>
</dbReference>
<dbReference type="GeneID" id="37144465"/>
<dbReference type="GO" id="GO:0016020">
    <property type="term" value="C:membrane"/>
    <property type="evidence" value="ECO:0007669"/>
    <property type="project" value="UniProtKB-SubCell"/>
</dbReference>
<evidence type="ECO:0000256" key="2">
    <source>
        <dbReference type="ARBA" id="ARBA00004240"/>
    </source>
</evidence>
<evidence type="ECO:0008006" key="10">
    <source>
        <dbReference type="Google" id="ProtNLM"/>
    </source>
</evidence>
<evidence type="ECO:0000256" key="7">
    <source>
        <dbReference type="SAM" id="MobiDB-lite"/>
    </source>
</evidence>
<dbReference type="PANTHER" id="PTHR48182:SF2">
    <property type="entry name" value="PROTEIN SERAC1"/>
    <property type="match status" value="1"/>
</dbReference>
<dbReference type="GO" id="GO:0005739">
    <property type="term" value="C:mitochondrion"/>
    <property type="evidence" value="ECO:0007669"/>
    <property type="project" value="UniProtKB-SubCell"/>
</dbReference>
<gene>
    <name evidence="8" type="ORF">BO82DRAFT_98233</name>
</gene>
<dbReference type="AlphaFoldDB" id="A0A319CQG7"/>
<feature type="region of interest" description="Disordered" evidence="7">
    <location>
        <begin position="1"/>
        <end position="61"/>
    </location>
</feature>
<keyword evidence="4" id="KW-0256">Endoplasmic reticulum</keyword>
<feature type="compositionally biased region" description="Basic and acidic residues" evidence="7">
    <location>
        <begin position="28"/>
        <end position="37"/>
    </location>
</feature>
<sequence>MSDHGSIASSDDEQSTTSSSSTSGSESGGKRLEKDPGAETFEDPEQVASTVSEEGIDSPEVKPPMLALLEPTEGQYDIVLVHGLHGDQQKSWASPTDEDGKPTWLTEGLAGNPPVARIYSFGYSLKLDSLNKSPMTAIHDLADLLINELYEKVKDDPADPFRPIVFITHDIGGVIVKEALRITFLERTNYNWLSIYTRALVQPEPDTAVVRI</sequence>
<evidence type="ECO:0000256" key="3">
    <source>
        <dbReference type="ARBA" id="ARBA00004370"/>
    </source>
</evidence>
<evidence type="ECO:0000256" key="4">
    <source>
        <dbReference type="ARBA" id="ARBA00022824"/>
    </source>
</evidence>
<evidence type="ECO:0000256" key="6">
    <source>
        <dbReference type="ARBA" id="ARBA00023136"/>
    </source>
</evidence>
<dbReference type="PANTHER" id="PTHR48182">
    <property type="entry name" value="PROTEIN SERAC1"/>
    <property type="match status" value="1"/>
</dbReference>
<dbReference type="EMBL" id="KZ821705">
    <property type="protein sequence ID" value="PYH81023.1"/>
    <property type="molecule type" value="Genomic_DNA"/>
</dbReference>
<comment type="subcellular location">
    <subcellularLocation>
        <location evidence="2">Endoplasmic reticulum</location>
    </subcellularLocation>
    <subcellularLocation>
        <location evidence="3">Membrane</location>
    </subcellularLocation>
    <subcellularLocation>
        <location evidence="1">Mitochondrion</location>
    </subcellularLocation>
</comment>
<dbReference type="Proteomes" id="UP000248340">
    <property type="component" value="Unassembled WGS sequence"/>
</dbReference>
<organism evidence="8 9">
    <name type="scientific">Aspergillus uvarum CBS 121591</name>
    <dbReference type="NCBI Taxonomy" id="1448315"/>
    <lineage>
        <taxon>Eukaryota</taxon>
        <taxon>Fungi</taxon>
        <taxon>Dikarya</taxon>
        <taxon>Ascomycota</taxon>
        <taxon>Pezizomycotina</taxon>
        <taxon>Eurotiomycetes</taxon>
        <taxon>Eurotiomycetidae</taxon>
        <taxon>Eurotiales</taxon>
        <taxon>Aspergillaceae</taxon>
        <taxon>Aspergillus</taxon>
        <taxon>Aspergillus subgen. Circumdati</taxon>
    </lineage>
</organism>
<dbReference type="InterPro" id="IPR029058">
    <property type="entry name" value="AB_hydrolase_fold"/>
</dbReference>
<evidence type="ECO:0000256" key="5">
    <source>
        <dbReference type="ARBA" id="ARBA00023128"/>
    </source>
</evidence>
<dbReference type="SUPFAM" id="SSF53474">
    <property type="entry name" value="alpha/beta-Hydrolases"/>
    <property type="match status" value="1"/>
</dbReference>
<reference evidence="8 9" key="1">
    <citation type="submission" date="2016-12" db="EMBL/GenBank/DDBJ databases">
        <title>The genomes of Aspergillus section Nigri reveals drivers in fungal speciation.</title>
        <authorList>
            <consortium name="DOE Joint Genome Institute"/>
            <person name="Vesth T.C."/>
            <person name="Nybo J."/>
            <person name="Theobald S."/>
            <person name="Brandl J."/>
            <person name="Frisvad J.C."/>
            <person name="Nielsen K.F."/>
            <person name="Lyhne E.K."/>
            <person name="Kogle M.E."/>
            <person name="Kuo A."/>
            <person name="Riley R."/>
            <person name="Clum A."/>
            <person name="Nolan M."/>
            <person name="Lipzen A."/>
            <person name="Salamov A."/>
            <person name="Henrissat B."/>
            <person name="Wiebenga A."/>
            <person name="De Vries R.P."/>
            <person name="Grigoriev I.V."/>
            <person name="Mortensen U.H."/>
            <person name="Andersen M.R."/>
            <person name="Baker S.E."/>
        </authorList>
    </citation>
    <scope>NUCLEOTIDE SEQUENCE [LARGE SCALE GENOMIC DNA]</scope>
    <source>
        <strain evidence="8 9">CBS 121591</strain>
    </source>
</reference>